<evidence type="ECO:0000256" key="5">
    <source>
        <dbReference type="ARBA" id="ARBA00022723"/>
    </source>
</evidence>
<feature type="transmembrane region" description="Helical" evidence="10">
    <location>
        <begin position="392"/>
        <end position="411"/>
    </location>
</feature>
<dbReference type="SUPFAM" id="SSF81665">
    <property type="entry name" value="Calcium ATPase, transmembrane domain M"/>
    <property type="match status" value="1"/>
</dbReference>
<dbReference type="InterPro" id="IPR023214">
    <property type="entry name" value="HAD_sf"/>
</dbReference>
<evidence type="ECO:0000256" key="4">
    <source>
        <dbReference type="ARBA" id="ARBA00022692"/>
    </source>
</evidence>
<evidence type="ECO:0000256" key="3">
    <source>
        <dbReference type="ARBA" id="ARBA00022448"/>
    </source>
</evidence>
<feature type="region of interest" description="Disordered" evidence="9">
    <location>
        <begin position="732"/>
        <end position="758"/>
    </location>
</feature>
<name>A0A196SLI3_BLAHN</name>
<dbReference type="GO" id="GO:0140326">
    <property type="term" value="F:ATPase-coupled intramembrane lipid transporter activity"/>
    <property type="evidence" value="ECO:0007669"/>
    <property type="project" value="TreeGrafter"/>
</dbReference>
<evidence type="ECO:0000256" key="2">
    <source>
        <dbReference type="ARBA" id="ARBA00004308"/>
    </source>
</evidence>
<dbReference type="SUPFAM" id="SSF56784">
    <property type="entry name" value="HAD-like"/>
    <property type="match status" value="1"/>
</dbReference>
<feature type="transmembrane region" description="Helical" evidence="10">
    <location>
        <begin position="478"/>
        <end position="497"/>
    </location>
</feature>
<keyword evidence="6" id="KW-0460">Magnesium</keyword>
<dbReference type="InterPro" id="IPR036412">
    <property type="entry name" value="HAD-like_sf"/>
</dbReference>
<dbReference type="InterPro" id="IPR032630">
    <property type="entry name" value="P_typ_ATPase_c"/>
</dbReference>
<dbReference type="PANTHER" id="PTHR24092">
    <property type="entry name" value="PROBABLE PHOSPHOLIPID-TRANSPORTING ATPASE"/>
    <property type="match status" value="1"/>
</dbReference>
<dbReference type="AlphaFoldDB" id="A0A196SLI3"/>
<feature type="transmembrane region" description="Helical" evidence="10">
    <location>
        <begin position="365"/>
        <end position="385"/>
    </location>
</feature>
<dbReference type="GO" id="GO:0016887">
    <property type="term" value="F:ATP hydrolysis activity"/>
    <property type="evidence" value="ECO:0007669"/>
    <property type="project" value="InterPro"/>
</dbReference>
<evidence type="ECO:0000256" key="6">
    <source>
        <dbReference type="ARBA" id="ARBA00022842"/>
    </source>
</evidence>
<organism evidence="12 13">
    <name type="scientific">Blastocystis sp. subtype 1 (strain ATCC 50177 / NandII)</name>
    <dbReference type="NCBI Taxonomy" id="478820"/>
    <lineage>
        <taxon>Eukaryota</taxon>
        <taxon>Sar</taxon>
        <taxon>Stramenopiles</taxon>
        <taxon>Bigyra</taxon>
        <taxon>Opalozoa</taxon>
        <taxon>Opalinata</taxon>
        <taxon>Blastocystidae</taxon>
        <taxon>Blastocystis</taxon>
    </lineage>
</organism>
<dbReference type="EMBL" id="LXWW01000047">
    <property type="protein sequence ID" value="OAO17072.1"/>
    <property type="molecule type" value="Genomic_DNA"/>
</dbReference>
<dbReference type="Gene3D" id="3.40.50.1000">
    <property type="entry name" value="HAD superfamily/HAD-like"/>
    <property type="match status" value="1"/>
</dbReference>
<comment type="subcellular location">
    <subcellularLocation>
        <location evidence="2">Endomembrane system</location>
    </subcellularLocation>
    <subcellularLocation>
        <location evidence="1">Membrane</location>
        <topology evidence="1">Multi-pass membrane protein</topology>
    </subcellularLocation>
</comment>
<feature type="transmembrane region" description="Helical" evidence="10">
    <location>
        <begin position="539"/>
        <end position="562"/>
    </location>
</feature>
<keyword evidence="13" id="KW-1185">Reference proteome</keyword>
<feature type="compositionally biased region" description="Acidic residues" evidence="9">
    <location>
        <begin position="748"/>
        <end position="758"/>
    </location>
</feature>
<dbReference type="Proteomes" id="UP000078348">
    <property type="component" value="Unassembled WGS sequence"/>
</dbReference>
<evidence type="ECO:0000256" key="7">
    <source>
        <dbReference type="ARBA" id="ARBA00022989"/>
    </source>
</evidence>
<dbReference type="STRING" id="478820.A0A196SLI3"/>
<evidence type="ECO:0000313" key="12">
    <source>
        <dbReference type="EMBL" id="OAO17072.1"/>
    </source>
</evidence>
<dbReference type="NCBIfam" id="TIGR01494">
    <property type="entry name" value="ATPase_P-type"/>
    <property type="match status" value="1"/>
</dbReference>
<dbReference type="PANTHER" id="PTHR24092:SF180">
    <property type="entry name" value="PHOSPHOLIPID-TRANSPORTING ATPASE DNF1-RELATED"/>
    <property type="match status" value="1"/>
</dbReference>
<keyword evidence="5" id="KW-0479">Metal-binding</keyword>
<protein>
    <submittedName>
        <fullName evidence="12">ATPase</fullName>
    </submittedName>
</protein>
<evidence type="ECO:0000259" key="11">
    <source>
        <dbReference type="Pfam" id="PF16212"/>
    </source>
</evidence>
<dbReference type="GO" id="GO:0046872">
    <property type="term" value="F:metal ion binding"/>
    <property type="evidence" value="ECO:0007669"/>
    <property type="project" value="UniProtKB-KW"/>
</dbReference>
<feature type="transmembrane region" description="Helical" evidence="10">
    <location>
        <begin position="503"/>
        <end position="527"/>
    </location>
</feature>
<evidence type="ECO:0000256" key="8">
    <source>
        <dbReference type="ARBA" id="ARBA00023136"/>
    </source>
</evidence>
<dbReference type="GO" id="GO:0005524">
    <property type="term" value="F:ATP binding"/>
    <property type="evidence" value="ECO:0007669"/>
    <property type="project" value="InterPro"/>
</dbReference>
<keyword evidence="4 10" id="KW-0812">Transmembrane</keyword>
<dbReference type="OrthoDB" id="377733at2759"/>
<reference evidence="12 13" key="1">
    <citation type="submission" date="2016-05" db="EMBL/GenBank/DDBJ databases">
        <title>Nuclear genome of Blastocystis sp. subtype 1 NandII.</title>
        <authorList>
            <person name="Gentekaki E."/>
            <person name="Curtis B."/>
            <person name="Stairs C."/>
            <person name="Eme L."/>
            <person name="Herman E."/>
            <person name="Klimes V."/>
            <person name="Arias M.C."/>
            <person name="Elias M."/>
            <person name="Hilliou F."/>
            <person name="Klute M."/>
            <person name="Malik S.-B."/>
            <person name="Pightling A."/>
            <person name="Rachubinski R."/>
            <person name="Salas D."/>
            <person name="Schlacht A."/>
            <person name="Suga H."/>
            <person name="Archibald J."/>
            <person name="Ball S.G."/>
            <person name="Clark G."/>
            <person name="Dacks J."/>
            <person name="Van Der Giezen M."/>
            <person name="Tsaousis A."/>
            <person name="Roger A."/>
        </authorList>
    </citation>
    <scope>NUCLEOTIDE SEQUENCE [LARGE SCALE GENOMIC DNA]</scope>
    <source>
        <strain evidence="13">ATCC 50177 / NandII</strain>
    </source>
</reference>
<dbReference type="GO" id="GO:0005886">
    <property type="term" value="C:plasma membrane"/>
    <property type="evidence" value="ECO:0007669"/>
    <property type="project" value="TreeGrafter"/>
</dbReference>
<evidence type="ECO:0000313" key="13">
    <source>
        <dbReference type="Proteomes" id="UP000078348"/>
    </source>
</evidence>
<evidence type="ECO:0000256" key="10">
    <source>
        <dbReference type="SAM" id="Phobius"/>
    </source>
</evidence>
<proteinExistence type="predicted"/>
<feature type="transmembrane region" description="Helical" evidence="10">
    <location>
        <begin position="447"/>
        <end position="471"/>
    </location>
</feature>
<dbReference type="Pfam" id="PF16212">
    <property type="entry name" value="PhoLip_ATPase_C"/>
    <property type="match status" value="1"/>
</dbReference>
<keyword evidence="3" id="KW-0813">Transport</keyword>
<sequence length="758" mass="85537">MWIGISGADSIMLELHDPDRNDERRVEMIACQVGKWAEEAFRTMVFGYKELTEEAFSQWMSEYEAVVEDPAQKELRKKKQPNRIDELQFQMESGLVLQGASAIEDGLQEGVPEALAQLSDAGIHVWMITGDKVGTAKNIAVACNLLKLPEMKLIEFTKEAIDENLLSKGGRTEDLTERISPSAIQDIEWRMMEAEKEGDVEKANRILGEFEAQHPGLLAARMHCEALAANIVNDKNNRAARPMALVLDELFIDFLTLSCRKAFLVVAQCCKAVIACRARKDQKAKLTRLVRKGNREVVTLGVGDGANDVEMIRAAHIGVGIIGKEGTQAVNNADYAISQFRYLTRLILVYGHREYRGITLAALTIFYKNIIFTLVQFCYTFFCGLSGIRNQSFLAVMFYNTAFTAFFPFYLAVFDRDISDANCYKFPQIHRQGIQHRLFSIRRFAHFLLKGLFESLVITFGSAWAIGAVVFGTCTMEMYCYGMLVITIAILVANFSMTLLRSISMWISVAAFWISLLLWVAGVLVISQFRALMPYFYQNFLLLFGNINTYLIVVLISAVAVLPSMMVKAIRVEFTPSLINIIQDVQIRGADADALKTALEEQSSKRGLAQELKTIKQLPQEAAMPQLLECDADEEAMQEVKEESIRMSLRMRPVEAQNAYQMMRTGNTFKSIRSMAGMRALAICKQLHGASYDAQSEDDDTQHELLQRINSHRWRVEKKKDLIDSIKFTLMGPKEESHAAKSELNTITEEDSDTEKQE</sequence>
<keyword evidence="8 10" id="KW-0472">Membrane</keyword>
<evidence type="ECO:0000256" key="1">
    <source>
        <dbReference type="ARBA" id="ARBA00004141"/>
    </source>
</evidence>
<dbReference type="InterPro" id="IPR001757">
    <property type="entry name" value="P_typ_ATPase"/>
</dbReference>
<comment type="caution">
    <text evidence="12">The sequence shown here is derived from an EMBL/GenBank/DDBJ whole genome shotgun (WGS) entry which is preliminary data.</text>
</comment>
<accession>A0A196SLI3</accession>
<keyword evidence="7 10" id="KW-1133">Transmembrane helix</keyword>
<evidence type="ECO:0000256" key="9">
    <source>
        <dbReference type="SAM" id="MobiDB-lite"/>
    </source>
</evidence>
<feature type="domain" description="P-type ATPase C-terminal" evidence="11">
    <location>
        <begin position="330"/>
        <end position="576"/>
    </location>
</feature>
<dbReference type="GO" id="GO:0045332">
    <property type="term" value="P:phospholipid translocation"/>
    <property type="evidence" value="ECO:0007669"/>
    <property type="project" value="TreeGrafter"/>
</dbReference>
<dbReference type="InterPro" id="IPR023298">
    <property type="entry name" value="ATPase_P-typ_TM_dom_sf"/>
</dbReference>
<gene>
    <name evidence="12" type="ORF">AV274_1229</name>
</gene>